<organism evidence="1 2">
    <name type="scientific">Marvinbryantia formatexigens DSM 14469</name>
    <dbReference type="NCBI Taxonomy" id="478749"/>
    <lineage>
        <taxon>Bacteria</taxon>
        <taxon>Bacillati</taxon>
        <taxon>Bacillota</taxon>
        <taxon>Clostridia</taxon>
        <taxon>Lachnospirales</taxon>
        <taxon>Lachnospiraceae</taxon>
        <taxon>Marvinbryantia</taxon>
    </lineage>
</organism>
<evidence type="ECO:0000313" key="1">
    <source>
        <dbReference type="EMBL" id="EET59418.1"/>
    </source>
</evidence>
<comment type="caution">
    <text evidence="1">The sequence shown here is derived from an EMBL/GenBank/DDBJ whole genome shotgun (WGS) entry which is preliminary data.</text>
</comment>
<dbReference type="RefSeq" id="WP_006863278.1">
    <property type="nucleotide sequence ID" value="NZ_ACCL02000018.1"/>
</dbReference>
<dbReference type="Proteomes" id="UP000005561">
    <property type="component" value="Unassembled WGS sequence"/>
</dbReference>
<evidence type="ECO:0000313" key="2">
    <source>
        <dbReference type="Proteomes" id="UP000005561"/>
    </source>
</evidence>
<dbReference type="AlphaFoldDB" id="C6LIM9"/>
<reference evidence="1" key="1">
    <citation type="submission" date="2009-07" db="EMBL/GenBank/DDBJ databases">
        <authorList>
            <person name="Weinstock G."/>
            <person name="Sodergren E."/>
            <person name="Clifton S."/>
            <person name="Fulton L."/>
            <person name="Fulton B."/>
            <person name="Courtney L."/>
            <person name="Fronick C."/>
            <person name="Harrison M."/>
            <person name="Strong C."/>
            <person name="Farmer C."/>
            <person name="Delahaunty K."/>
            <person name="Markovic C."/>
            <person name="Hall O."/>
            <person name="Minx P."/>
            <person name="Tomlinson C."/>
            <person name="Mitreva M."/>
            <person name="Nelson J."/>
            <person name="Hou S."/>
            <person name="Wollam A."/>
            <person name="Pepin K.H."/>
            <person name="Johnson M."/>
            <person name="Bhonagiri V."/>
            <person name="Nash W.E."/>
            <person name="Warren W."/>
            <person name="Chinwalla A."/>
            <person name="Mardis E.R."/>
            <person name="Wilson R.K."/>
        </authorList>
    </citation>
    <scope>NUCLEOTIDE SEQUENCE [LARGE SCALE GENOMIC DNA]</scope>
    <source>
        <strain evidence="1">DSM 14469</strain>
    </source>
</reference>
<proteinExistence type="predicted"/>
<accession>C6LIM9</accession>
<dbReference type="EMBL" id="ACCL02000018">
    <property type="protein sequence ID" value="EET59418.1"/>
    <property type="molecule type" value="Genomic_DNA"/>
</dbReference>
<keyword evidence="2" id="KW-1185">Reference proteome</keyword>
<sequence>MLKNVTQSITITGESVIDVTEGDAVKQVTTETYTCRISSDNPEDIRISRSTLGAESKKVYKEHREECREDYAAFEDMVYSIQDEMLANTGTTNLEERVTELEKQAVENV</sequence>
<protein>
    <submittedName>
        <fullName evidence="1">Uncharacterized protein</fullName>
    </submittedName>
</protein>
<dbReference type="STRING" id="168384.SAMN05660368_02943"/>
<name>C6LIM9_9FIRM</name>
<gene>
    <name evidence="1" type="ORF">BRYFOR_08509</name>
</gene>